<gene>
    <name evidence="1" type="ORF">HT578_17295</name>
</gene>
<proteinExistence type="predicted"/>
<name>A0ABX8E7Q8_9SPHN</name>
<dbReference type="RefSeq" id="WP_213500871.1">
    <property type="nucleotide sequence ID" value="NZ_CP054856.1"/>
</dbReference>
<evidence type="ECO:0000313" key="2">
    <source>
        <dbReference type="Proteomes" id="UP000677126"/>
    </source>
</evidence>
<sequence length="85" mass="9211">MNAFLLLGLAAAAVLPNPAGIWDLEVDQTTIFRFELRDTPHGIEATWERPEHFQFDGDTFSQVSGENGGAIFDHASGGIVLLRAA</sequence>
<dbReference type="EMBL" id="CP054856">
    <property type="protein sequence ID" value="QVM85216.1"/>
    <property type="molecule type" value="Genomic_DNA"/>
</dbReference>
<evidence type="ECO:0000313" key="1">
    <source>
        <dbReference type="EMBL" id="QVM85216.1"/>
    </source>
</evidence>
<keyword evidence="2" id="KW-1185">Reference proteome</keyword>
<accession>A0ABX8E7Q8</accession>
<organism evidence="1 2">
    <name type="scientific">Novosphingobium decolorationis</name>
    <dbReference type="NCBI Taxonomy" id="2698673"/>
    <lineage>
        <taxon>Bacteria</taxon>
        <taxon>Pseudomonadati</taxon>
        <taxon>Pseudomonadota</taxon>
        <taxon>Alphaproteobacteria</taxon>
        <taxon>Sphingomonadales</taxon>
        <taxon>Sphingomonadaceae</taxon>
        <taxon>Novosphingobium</taxon>
    </lineage>
</organism>
<dbReference type="Proteomes" id="UP000677126">
    <property type="component" value="Chromosome"/>
</dbReference>
<reference evidence="1 2" key="1">
    <citation type="journal article" date="2021" name="Int. J. Syst. Evol. Microbiol.">
        <title>Novosphingobium decolorationis sp. nov., an aniline blue-decolourizing bacterium isolated from East Pacific sediment.</title>
        <authorList>
            <person name="Chen X."/>
            <person name="Dong B."/>
            <person name="Chen T."/>
            <person name="Ren N."/>
            <person name="Wang J."/>
            <person name="Xu Y."/>
            <person name="Yang J."/>
            <person name="Zhu S."/>
            <person name="Chen J."/>
        </authorList>
    </citation>
    <scope>NUCLEOTIDE SEQUENCE [LARGE SCALE GENOMIC DNA]</scope>
    <source>
        <strain evidence="1 2">502str22</strain>
    </source>
</reference>
<protein>
    <submittedName>
        <fullName evidence="1">Uncharacterized protein</fullName>
    </submittedName>
</protein>